<evidence type="ECO:0000256" key="2">
    <source>
        <dbReference type="ARBA" id="ARBA00022833"/>
    </source>
</evidence>
<evidence type="ECO:0000256" key="4">
    <source>
        <dbReference type="ARBA" id="ARBA00023186"/>
    </source>
</evidence>
<dbReference type="SUPFAM" id="SSF118352">
    <property type="entry name" value="HSP33 redox switch-like"/>
    <property type="match status" value="1"/>
</dbReference>
<dbReference type="PANTHER" id="PTHR30111:SF1">
    <property type="entry name" value="33 KDA CHAPERONIN"/>
    <property type="match status" value="1"/>
</dbReference>
<proteinExistence type="predicted"/>
<evidence type="ECO:0000313" key="6">
    <source>
        <dbReference type="EMBL" id="ROP84374.1"/>
    </source>
</evidence>
<name>A0A3N1KWX2_9PROT</name>
<keyword evidence="4" id="KW-0143">Chaperone</keyword>
<evidence type="ECO:0000256" key="5">
    <source>
        <dbReference type="ARBA" id="ARBA00023284"/>
    </source>
</evidence>
<sequence length="306" mass="33601">MSGETVPTDDLVQPFQVESSHLRGRLVRMGPALDAILTRHDYPAAVATQLGELVVLTATIATMLKFDGILTLQTRTDGPIKLLVADYVAATRSVRGYAQYDSERLAALAQSGASLGRLLGTGHLAFTIDQGPDTERYQGIVEVVGTSLVDAVHHYFRQSEQIETGIRVAVARDGETGPWRGGAVMIQRLPEQDRGYQDEETRDDQFRHVMSLIATCRNDELTSATLTPAALLFRLFHEEGVRVFAPGTILDGCRCSEERVLSILASLPPEDRGDLEVDGKIEVRCEFCARLYRIAPERVTAEATAF</sequence>
<dbReference type="AlphaFoldDB" id="A0A3N1KWX2"/>
<dbReference type="InterPro" id="IPR016153">
    <property type="entry name" value="Heat_shock_Hsp33_N"/>
</dbReference>
<keyword evidence="3" id="KW-1015">Disulfide bond</keyword>
<keyword evidence="1" id="KW-0963">Cytoplasm</keyword>
<keyword evidence="2" id="KW-0862">Zinc</keyword>
<protein>
    <submittedName>
        <fullName evidence="6">Molecular chaperone Hsp33</fullName>
    </submittedName>
</protein>
<dbReference type="GO" id="GO:0005737">
    <property type="term" value="C:cytoplasm"/>
    <property type="evidence" value="ECO:0007669"/>
    <property type="project" value="InterPro"/>
</dbReference>
<dbReference type="InterPro" id="IPR023212">
    <property type="entry name" value="Hsp33_helix_hairpin_bin_dom_sf"/>
</dbReference>
<dbReference type="PANTHER" id="PTHR30111">
    <property type="entry name" value="33 KDA CHAPERONIN"/>
    <property type="match status" value="1"/>
</dbReference>
<dbReference type="InterPro" id="IPR000397">
    <property type="entry name" value="Heat_shock_Hsp33"/>
</dbReference>
<dbReference type="GO" id="GO:0051082">
    <property type="term" value="F:unfolded protein binding"/>
    <property type="evidence" value="ECO:0007669"/>
    <property type="project" value="InterPro"/>
</dbReference>
<accession>A0A3N1KWX2</accession>
<evidence type="ECO:0000256" key="1">
    <source>
        <dbReference type="ARBA" id="ARBA00022490"/>
    </source>
</evidence>
<dbReference type="CDD" id="cd00498">
    <property type="entry name" value="Hsp33"/>
    <property type="match status" value="1"/>
</dbReference>
<dbReference type="NCBIfam" id="NF002386">
    <property type="entry name" value="PRK01402.1"/>
    <property type="match status" value="1"/>
</dbReference>
<evidence type="ECO:0000313" key="7">
    <source>
        <dbReference type="Proteomes" id="UP000278222"/>
    </source>
</evidence>
<evidence type="ECO:0000256" key="3">
    <source>
        <dbReference type="ARBA" id="ARBA00023157"/>
    </source>
</evidence>
<comment type="caution">
    <text evidence="6">The sequence shown here is derived from an EMBL/GenBank/DDBJ whole genome shotgun (WGS) entry which is preliminary data.</text>
</comment>
<gene>
    <name evidence="6" type="ORF">EDC65_3725</name>
</gene>
<dbReference type="Pfam" id="PF01430">
    <property type="entry name" value="HSP33"/>
    <property type="match status" value="1"/>
</dbReference>
<keyword evidence="7" id="KW-1185">Reference proteome</keyword>
<dbReference type="Gene3D" id="3.90.1280.10">
    <property type="entry name" value="HSP33 redox switch-like"/>
    <property type="match status" value="1"/>
</dbReference>
<dbReference type="Proteomes" id="UP000278222">
    <property type="component" value="Unassembled WGS sequence"/>
</dbReference>
<dbReference type="GO" id="GO:0044183">
    <property type="term" value="F:protein folding chaperone"/>
    <property type="evidence" value="ECO:0007669"/>
    <property type="project" value="TreeGrafter"/>
</dbReference>
<dbReference type="GO" id="GO:0042026">
    <property type="term" value="P:protein refolding"/>
    <property type="evidence" value="ECO:0007669"/>
    <property type="project" value="TreeGrafter"/>
</dbReference>
<dbReference type="SUPFAM" id="SSF64397">
    <property type="entry name" value="Hsp33 domain"/>
    <property type="match status" value="1"/>
</dbReference>
<organism evidence="6 7">
    <name type="scientific">Stella humosa</name>
    <dbReference type="NCBI Taxonomy" id="94"/>
    <lineage>
        <taxon>Bacteria</taxon>
        <taxon>Pseudomonadati</taxon>
        <taxon>Pseudomonadota</taxon>
        <taxon>Alphaproteobacteria</taxon>
        <taxon>Rhodospirillales</taxon>
        <taxon>Stellaceae</taxon>
        <taxon>Stella</taxon>
    </lineage>
</organism>
<dbReference type="Gene3D" id="1.10.287.480">
    <property type="entry name" value="helix hairpin bin"/>
    <property type="match status" value="1"/>
</dbReference>
<keyword evidence="5" id="KW-0676">Redox-active center</keyword>
<dbReference type="EMBL" id="RJKX01000015">
    <property type="protein sequence ID" value="ROP84374.1"/>
    <property type="molecule type" value="Genomic_DNA"/>
</dbReference>
<dbReference type="InterPro" id="IPR016154">
    <property type="entry name" value="Heat_shock_Hsp33_C"/>
</dbReference>
<dbReference type="PIRSF" id="PIRSF005261">
    <property type="entry name" value="Heat_shock_Hsp33"/>
    <property type="match status" value="1"/>
</dbReference>
<reference evidence="6 7" key="1">
    <citation type="submission" date="2018-11" db="EMBL/GenBank/DDBJ databases">
        <title>Genomic Encyclopedia of Type Strains, Phase IV (KMG-IV): sequencing the most valuable type-strain genomes for metagenomic binning, comparative biology and taxonomic classification.</title>
        <authorList>
            <person name="Goeker M."/>
        </authorList>
    </citation>
    <scope>NUCLEOTIDE SEQUENCE [LARGE SCALE GENOMIC DNA]</scope>
    <source>
        <strain evidence="6 7">DSM 5900</strain>
    </source>
</reference>
<dbReference type="Gene3D" id="3.55.30.10">
    <property type="entry name" value="Hsp33 domain"/>
    <property type="match status" value="1"/>
</dbReference>